<evidence type="ECO:0000259" key="15">
    <source>
        <dbReference type="Pfam" id="PF03372"/>
    </source>
</evidence>
<dbReference type="GO" id="GO:0016020">
    <property type="term" value="C:membrane"/>
    <property type="evidence" value="ECO:0007669"/>
    <property type="project" value="UniProtKB-SubCell"/>
</dbReference>
<dbReference type="Proteomes" id="UP001174909">
    <property type="component" value="Unassembled WGS sequence"/>
</dbReference>
<evidence type="ECO:0000256" key="4">
    <source>
        <dbReference type="ARBA" id="ARBA00006335"/>
    </source>
</evidence>
<keyword evidence="7" id="KW-0479">Metal-binding</keyword>
<dbReference type="InterPro" id="IPR036691">
    <property type="entry name" value="Endo/exonu/phosph_ase_sf"/>
</dbReference>
<evidence type="ECO:0000313" key="16">
    <source>
        <dbReference type="EMBL" id="CAI8014190.1"/>
    </source>
</evidence>
<dbReference type="EMBL" id="CASHTH010001346">
    <property type="protein sequence ID" value="CAI8014190.1"/>
    <property type="molecule type" value="Genomic_DNA"/>
</dbReference>
<keyword evidence="8" id="KW-0378">Hydrolase</keyword>
<evidence type="ECO:0000256" key="13">
    <source>
        <dbReference type="ARBA" id="ARBA00023136"/>
    </source>
</evidence>
<keyword evidence="9" id="KW-0460">Magnesium</keyword>
<feature type="transmembrane region" description="Helical" evidence="14">
    <location>
        <begin position="298"/>
        <end position="317"/>
    </location>
</feature>
<keyword evidence="6 14" id="KW-0812">Transmembrane</keyword>
<evidence type="ECO:0000256" key="3">
    <source>
        <dbReference type="ARBA" id="ARBA00004991"/>
    </source>
</evidence>
<accession>A0AA35RMC2</accession>
<evidence type="ECO:0000313" key="17">
    <source>
        <dbReference type="Proteomes" id="UP001174909"/>
    </source>
</evidence>
<feature type="domain" description="Endonuclease/exonuclease/phosphatase" evidence="15">
    <location>
        <begin position="6"/>
        <end position="244"/>
    </location>
</feature>
<comment type="caution">
    <text evidence="16">The sequence shown here is derived from an EMBL/GenBank/DDBJ whole genome shotgun (WGS) entry which is preliminary data.</text>
</comment>
<dbReference type="InterPro" id="IPR005135">
    <property type="entry name" value="Endo/exonuclease/phosphatase"/>
</dbReference>
<comment type="subcellular location">
    <subcellularLocation>
        <location evidence="1">Membrane</location>
        <topology evidence="1">Multi-pass membrane protein</topology>
    </subcellularLocation>
</comment>
<evidence type="ECO:0000256" key="1">
    <source>
        <dbReference type="ARBA" id="ARBA00004141"/>
    </source>
</evidence>
<evidence type="ECO:0000256" key="10">
    <source>
        <dbReference type="ARBA" id="ARBA00022919"/>
    </source>
</evidence>
<dbReference type="SUPFAM" id="SSF56219">
    <property type="entry name" value="DNase I-like"/>
    <property type="match status" value="1"/>
</dbReference>
<keyword evidence="17" id="KW-1185">Reference proteome</keyword>
<evidence type="ECO:0000256" key="9">
    <source>
        <dbReference type="ARBA" id="ARBA00022842"/>
    </source>
</evidence>
<evidence type="ECO:0000256" key="6">
    <source>
        <dbReference type="ARBA" id="ARBA00022692"/>
    </source>
</evidence>
<dbReference type="EC" id="3.1.4.12" evidence="5"/>
<reference evidence="16" key="1">
    <citation type="submission" date="2023-03" db="EMBL/GenBank/DDBJ databases">
        <authorList>
            <person name="Steffen K."/>
            <person name="Cardenas P."/>
        </authorList>
    </citation>
    <scope>NUCLEOTIDE SEQUENCE</scope>
</reference>
<dbReference type="GO" id="GO:0006665">
    <property type="term" value="P:sphingolipid metabolic process"/>
    <property type="evidence" value="ECO:0007669"/>
    <property type="project" value="UniProtKB-KW"/>
</dbReference>
<keyword evidence="11 14" id="KW-1133">Transmembrane helix</keyword>
<organism evidence="16 17">
    <name type="scientific">Geodia barretti</name>
    <name type="common">Barrett's horny sponge</name>
    <dbReference type="NCBI Taxonomy" id="519541"/>
    <lineage>
        <taxon>Eukaryota</taxon>
        <taxon>Metazoa</taxon>
        <taxon>Porifera</taxon>
        <taxon>Demospongiae</taxon>
        <taxon>Heteroscleromorpha</taxon>
        <taxon>Tetractinellida</taxon>
        <taxon>Astrophorina</taxon>
        <taxon>Geodiidae</taxon>
        <taxon>Geodia</taxon>
    </lineage>
</organism>
<evidence type="ECO:0000256" key="5">
    <source>
        <dbReference type="ARBA" id="ARBA00012369"/>
    </source>
</evidence>
<comment type="pathway">
    <text evidence="2">Lipid metabolism; sphingolipid metabolism.</text>
</comment>
<keyword evidence="10" id="KW-0746">Sphingolipid metabolism</keyword>
<dbReference type="GO" id="GO:0004767">
    <property type="term" value="F:sphingomyelin phosphodiesterase activity"/>
    <property type="evidence" value="ECO:0007669"/>
    <property type="project" value="UniProtKB-EC"/>
</dbReference>
<evidence type="ECO:0000256" key="14">
    <source>
        <dbReference type="SAM" id="Phobius"/>
    </source>
</evidence>
<name>A0AA35RMC2_GEOBA</name>
<keyword evidence="13 14" id="KW-0472">Membrane</keyword>
<evidence type="ECO:0000256" key="2">
    <source>
        <dbReference type="ARBA" id="ARBA00004760"/>
    </source>
</evidence>
<comment type="similarity">
    <text evidence="4">Belongs to the neutral sphingomyelinase family.</text>
</comment>
<dbReference type="GO" id="GO:0046872">
    <property type="term" value="F:metal ion binding"/>
    <property type="evidence" value="ECO:0007669"/>
    <property type="project" value="UniProtKB-KW"/>
</dbReference>
<sequence>MALKVLTLNVWGLHIFAKRIRERLHYISQELEGYDIVGLQEVWSQDDYLFLVERLRRILPYSFRSKSGMIGSGLCVFSRYPIMAVHSQQFTTSGALRELTSGEVFSGKGMLSCRIMTPNGPLLFVTTHTNGCCRESQMYEMTKLIDNYRGNDLVVLCGDFNTGDTHPAYRLITTYLGLKDAFAGCSVNTCNLGSNIYTKRVRPARIDFIFYSSDTCPTSQMEVQSKRLALSGNIPGKDFPYSDHEGLEVVFSLNERVEPMPPRSLLLSVAAVEVLEEVAQRICNRKKKFEAPHPHRRAMAIAGGFLAVILLIALILGNNPVMMFLGTRSLGYFSVVGVGILGMCLMWAWLIPMFNITHVNGMETHMDEIRTRLSYNTILAESDGNGYRLM</sequence>
<evidence type="ECO:0000256" key="8">
    <source>
        <dbReference type="ARBA" id="ARBA00022801"/>
    </source>
</evidence>
<evidence type="ECO:0000256" key="12">
    <source>
        <dbReference type="ARBA" id="ARBA00023098"/>
    </source>
</evidence>
<dbReference type="Gene3D" id="3.60.10.10">
    <property type="entry name" value="Endonuclease/exonuclease/phosphatase"/>
    <property type="match status" value="1"/>
</dbReference>
<dbReference type="Pfam" id="PF03372">
    <property type="entry name" value="Exo_endo_phos"/>
    <property type="match status" value="1"/>
</dbReference>
<dbReference type="PANTHER" id="PTHR16320:SF24">
    <property type="entry name" value="PHOSPHODIESTERASE, PUTATIVE-RELATED"/>
    <property type="match status" value="1"/>
</dbReference>
<comment type="pathway">
    <text evidence="3">Sphingolipid metabolism.</text>
</comment>
<dbReference type="PANTHER" id="PTHR16320">
    <property type="entry name" value="SPHINGOMYELINASE FAMILY MEMBER"/>
    <property type="match status" value="1"/>
</dbReference>
<protein>
    <recommendedName>
        <fullName evidence="5">sphingomyelin phosphodiesterase</fullName>
        <ecNumber evidence="5">3.1.4.12</ecNumber>
    </recommendedName>
</protein>
<proteinExistence type="inferred from homology"/>
<dbReference type="AlphaFoldDB" id="A0AA35RMC2"/>
<evidence type="ECO:0000256" key="11">
    <source>
        <dbReference type="ARBA" id="ARBA00022989"/>
    </source>
</evidence>
<feature type="transmembrane region" description="Helical" evidence="14">
    <location>
        <begin position="329"/>
        <end position="350"/>
    </location>
</feature>
<dbReference type="InterPro" id="IPR038772">
    <property type="entry name" value="Sph/SMPD2-like"/>
</dbReference>
<evidence type="ECO:0000256" key="7">
    <source>
        <dbReference type="ARBA" id="ARBA00022723"/>
    </source>
</evidence>
<keyword evidence="12" id="KW-0443">Lipid metabolism</keyword>
<gene>
    <name evidence="16" type="ORF">GBAR_LOCUS8907</name>
</gene>